<dbReference type="RefSeq" id="WP_114437332.1">
    <property type="nucleotide sequence ID" value="NZ_QPIZ01000016.1"/>
</dbReference>
<dbReference type="Proteomes" id="UP000252733">
    <property type="component" value="Unassembled WGS sequence"/>
</dbReference>
<dbReference type="AlphaFoldDB" id="A0A368USX3"/>
<organism evidence="1 2">
    <name type="scientific">Marinilabilia salmonicolor</name>
    <dbReference type="NCBI Taxonomy" id="989"/>
    <lineage>
        <taxon>Bacteria</taxon>
        <taxon>Pseudomonadati</taxon>
        <taxon>Bacteroidota</taxon>
        <taxon>Bacteroidia</taxon>
        <taxon>Marinilabiliales</taxon>
        <taxon>Marinilabiliaceae</taxon>
        <taxon>Marinilabilia</taxon>
    </lineage>
</organism>
<dbReference type="EMBL" id="QPIZ01000016">
    <property type="protein sequence ID" value="RCW31957.1"/>
    <property type="molecule type" value="Genomic_DNA"/>
</dbReference>
<sequence length="119" mass="14169">MERKKIIREESLHPFICYMPLDEALCLLEDYIKAELTDEEIYKKYDMEDLIGEEPLKYLVPDFQYEGDVCPTCKRPISHHVTESREIERYICPYCEETKYQAEADALWDFLTGKGDVFK</sequence>
<keyword evidence="2" id="KW-1185">Reference proteome</keyword>
<evidence type="ECO:0000313" key="2">
    <source>
        <dbReference type="Proteomes" id="UP000252733"/>
    </source>
</evidence>
<reference evidence="1 2" key="1">
    <citation type="submission" date="2018-07" db="EMBL/GenBank/DDBJ databases">
        <title>Freshwater and sediment microbial communities from various areas in North America, analyzing microbe dynamics in response to fracking.</title>
        <authorList>
            <person name="Lamendella R."/>
        </authorList>
    </citation>
    <scope>NUCLEOTIDE SEQUENCE [LARGE SCALE GENOMIC DNA]</scope>
    <source>
        <strain evidence="1 2">160A</strain>
    </source>
</reference>
<accession>A0A368USX3</accession>
<gene>
    <name evidence="1" type="ORF">DFO77_11624</name>
</gene>
<comment type="caution">
    <text evidence="1">The sequence shown here is derived from an EMBL/GenBank/DDBJ whole genome shotgun (WGS) entry which is preliminary data.</text>
</comment>
<name>A0A368USX3_9BACT</name>
<protein>
    <submittedName>
        <fullName evidence="1">Uncharacterized protein</fullName>
    </submittedName>
</protein>
<evidence type="ECO:0000313" key="1">
    <source>
        <dbReference type="EMBL" id="RCW31957.1"/>
    </source>
</evidence>
<proteinExistence type="predicted"/>